<gene>
    <name evidence="1" type="ORF">PoB_003178000</name>
</gene>
<reference evidence="1 2" key="1">
    <citation type="journal article" date="2021" name="Elife">
        <title>Chloroplast acquisition without the gene transfer in kleptoplastic sea slugs, Plakobranchus ocellatus.</title>
        <authorList>
            <person name="Maeda T."/>
            <person name="Takahashi S."/>
            <person name="Yoshida T."/>
            <person name="Shimamura S."/>
            <person name="Takaki Y."/>
            <person name="Nagai Y."/>
            <person name="Toyoda A."/>
            <person name="Suzuki Y."/>
            <person name="Arimoto A."/>
            <person name="Ishii H."/>
            <person name="Satoh N."/>
            <person name="Nishiyama T."/>
            <person name="Hasebe M."/>
            <person name="Maruyama T."/>
            <person name="Minagawa J."/>
            <person name="Obokata J."/>
            <person name="Shigenobu S."/>
        </authorList>
    </citation>
    <scope>NUCLEOTIDE SEQUENCE [LARGE SCALE GENOMIC DNA]</scope>
</reference>
<dbReference type="Proteomes" id="UP000735302">
    <property type="component" value="Unassembled WGS sequence"/>
</dbReference>
<proteinExistence type="predicted"/>
<organism evidence="1 2">
    <name type="scientific">Plakobranchus ocellatus</name>
    <dbReference type="NCBI Taxonomy" id="259542"/>
    <lineage>
        <taxon>Eukaryota</taxon>
        <taxon>Metazoa</taxon>
        <taxon>Spiralia</taxon>
        <taxon>Lophotrochozoa</taxon>
        <taxon>Mollusca</taxon>
        <taxon>Gastropoda</taxon>
        <taxon>Heterobranchia</taxon>
        <taxon>Euthyneura</taxon>
        <taxon>Panpulmonata</taxon>
        <taxon>Sacoglossa</taxon>
        <taxon>Placobranchoidea</taxon>
        <taxon>Plakobranchidae</taxon>
        <taxon>Plakobranchus</taxon>
    </lineage>
</organism>
<dbReference type="AlphaFoldDB" id="A0AAV4AAR2"/>
<name>A0AAV4AAR2_9GAST</name>
<evidence type="ECO:0000313" key="2">
    <source>
        <dbReference type="Proteomes" id="UP000735302"/>
    </source>
</evidence>
<accession>A0AAV4AAR2</accession>
<evidence type="ECO:0000313" key="1">
    <source>
        <dbReference type="EMBL" id="GFO05275.1"/>
    </source>
</evidence>
<comment type="caution">
    <text evidence="1">The sequence shown here is derived from an EMBL/GenBank/DDBJ whole genome shotgun (WGS) entry which is preliminary data.</text>
</comment>
<sequence>MRTLLRGLRSCHVNEDAFFRLLKALELLESKKIRQQVLEQERTLAFTPLLNGNATDNDLLCWSMLAISLQKNAIAFNIEWEGQKVIRLTQSRPYTVQ</sequence>
<dbReference type="EMBL" id="BLXT01003747">
    <property type="protein sequence ID" value="GFO05275.1"/>
    <property type="molecule type" value="Genomic_DNA"/>
</dbReference>
<keyword evidence="2" id="KW-1185">Reference proteome</keyword>
<protein>
    <submittedName>
        <fullName evidence="1">Uncharacterized protein</fullName>
    </submittedName>
</protein>